<sequence>MSSIKNTRAEMGSRHSRHSESQNSDSQPGRSSPPTLPSSTSRQTRHSVSKARPGFDDDVRSLGIASPRAGQRVTPPTNPPKGRSSRTELTRSYDYNTPRAFENGVRSSGIAPSAPLTPPTSPPKWSPQTNYPRSERRNVDEVRLLKRASASRFTPPTSPPNSSRKQNAGIPPSPRGLEDGVSSSRIAPSGLRTPPTTPPRNESAFAPKEKPAGNRNHIELSSLKTNLGLNASRCYCPKDDEQPCRVQRSKDTNAQINYQVDSMITLTRSSPEFESQLKKLVDIANCHYHLSPKFKERRIETLTSFFPDGDGDTEPSVEKHIRKAIGQVSTQCIGISMGNECCKERIGGEKVQNCSKTIDEIVKPEVYLDDDYLDYFLKVLEANMCCHLQTHRPLKCVAQWKLRILEIRKRAGSKVMPSIESDAAGRSRSQTRAPDARGTRRYSTTNNNALVSQNRGWPTQRSSRSLTLDLARDPATFWPKTYDTTPFDILLRSNRLADDISPYHLIQSKLKLPLDNDDQQDGYVYLYEVPGNSGFVKLGYTTRSVEVRHQEWEFDCNRVPRALYPIPSSSAIPVRYARRVETLCHAELDHRRIRIYCKGCLKQHIEWFEISPAEAIAVIRKWSKWTATLPYEMPRLRSGAWELKEEERQKTRNIDRFMKELSFF</sequence>
<feature type="compositionally biased region" description="Polar residues" evidence="1">
    <location>
        <begin position="441"/>
        <end position="460"/>
    </location>
</feature>
<accession>A0A2J6RC66</accession>
<feature type="compositionally biased region" description="Basic and acidic residues" evidence="1">
    <location>
        <begin position="133"/>
        <end position="144"/>
    </location>
</feature>
<feature type="compositionally biased region" description="Polar residues" evidence="1">
    <location>
        <begin position="151"/>
        <end position="166"/>
    </location>
</feature>
<dbReference type="AlphaFoldDB" id="A0A2J6RC66"/>
<evidence type="ECO:0000313" key="3">
    <source>
        <dbReference type="EMBL" id="PMD36114.1"/>
    </source>
</evidence>
<feature type="domain" description="Bacteriophage T5 Orf172 DNA-binding" evidence="2">
    <location>
        <begin position="530"/>
        <end position="622"/>
    </location>
</feature>
<proteinExistence type="predicted"/>
<dbReference type="SMART" id="SM00974">
    <property type="entry name" value="T5orf172"/>
    <property type="match status" value="1"/>
</dbReference>
<dbReference type="STRING" id="1149755.A0A2J6RC66"/>
<dbReference type="OrthoDB" id="3511049at2759"/>
<feature type="compositionally biased region" description="Basic and acidic residues" evidence="1">
    <location>
        <begin position="207"/>
        <end position="216"/>
    </location>
</feature>
<evidence type="ECO:0000259" key="2">
    <source>
        <dbReference type="SMART" id="SM00974"/>
    </source>
</evidence>
<evidence type="ECO:0000256" key="1">
    <source>
        <dbReference type="SAM" id="MobiDB-lite"/>
    </source>
</evidence>
<dbReference type="InterPro" id="IPR053006">
    <property type="entry name" value="Meiosis_regulatory"/>
</dbReference>
<feature type="region of interest" description="Disordered" evidence="1">
    <location>
        <begin position="416"/>
        <end position="460"/>
    </location>
</feature>
<reference evidence="3 4" key="1">
    <citation type="submission" date="2016-04" db="EMBL/GenBank/DDBJ databases">
        <title>A degradative enzymes factory behind the ericoid mycorrhizal symbiosis.</title>
        <authorList>
            <consortium name="DOE Joint Genome Institute"/>
            <person name="Martino E."/>
            <person name="Morin E."/>
            <person name="Grelet G."/>
            <person name="Kuo A."/>
            <person name="Kohler A."/>
            <person name="Daghino S."/>
            <person name="Barry K."/>
            <person name="Choi C."/>
            <person name="Cichocki N."/>
            <person name="Clum A."/>
            <person name="Copeland A."/>
            <person name="Hainaut M."/>
            <person name="Haridas S."/>
            <person name="Labutti K."/>
            <person name="Lindquist E."/>
            <person name="Lipzen A."/>
            <person name="Khouja H.-R."/>
            <person name="Murat C."/>
            <person name="Ohm R."/>
            <person name="Olson A."/>
            <person name="Spatafora J."/>
            <person name="Veneault-Fourrey C."/>
            <person name="Henrissat B."/>
            <person name="Grigoriev I."/>
            <person name="Martin F."/>
            <person name="Perotto S."/>
        </authorList>
    </citation>
    <scope>NUCLEOTIDE SEQUENCE [LARGE SCALE GENOMIC DNA]</scope>
    <source>
        <strain evidence="3 4">F</strain>
    </source>
</reference>
<dbReference type="InterPro" id="IPR018306">
    <property type="entry name" value="Phage_T5_Orf172_DNA-bd"/>
</dbReference>
<feature type="compositionally biased region" description="Low complexity" evidence="1">
    <location>
        <begin position="30"/>
        <end position="42"/>
    </location>
</feature>
<dbReference type="EMBL" id="KZ613951">
    <property type="protein sequence ID" value="PMD36114.1"/>
    <property type="molecule type" value="Genomic_DNA"/>
</dbReference>
<keyword evidence="4" id="KW-1185">Reference proteome</keyword>
<dbReference type="PANTHER" id="PTHR28094">
    <property type="entry name" value="MEIOTICALLY UP-REGULATED GENE 113 PROTEIN"/>
    <property type="match status" value="1"/>
</dbReference>
<dbReference type="PANTHER" id="PTHR28094:SF1">
    <property type="entry name" value="MEIOTICALLY UP-REGULATED GENE 113 PROTEIN"/>
    <property type="match status" value="1"/>
</dbReference>
<protein>
    <submittedName>
        <fullName evidence="3">DUF1766-domain-containing protein</fullName>
    </submittedName>
</protein>
<evidence type="ECO:0000313" key="4">
    <source>
        <dbReference type="Proteomes" id="UP000235786"/>
    </source>
</evidence>
<gene>
    <name evidence="3" type="ORF">L207DRAFT_101777</name>
</gene>
<name>A0A2J6RC66_HYAVF</name>
<dbReference type="Proteomes" id="UP000235786">
    <property type="component" value="Unassembled WGS sequence"/>
</dbReference>
<feature type="compositionally biased region" description="Pro residues" evidence="1">
    <location>
        <begin position="115"/>
        <end position="125"/>
    </location>
</feature>
<feature type="region of interest" description="Disordered" evidence="1">
    <location>
        <begin position="1"/>
        <end position="216"/>
    </location>
</feature>
<organism evidence="3 4">
    <name type="scientific">Hyaloscypha variabilis (strain UAMH 11265 / GT02V1 / F)</name>
    <name type="common">Meliniomyces variabilis</name>
    <dbReference type="NCBI Taxonomy" id="1149755"/>
    <lineage>
        <taxon>Eukaryota</taxon>
        <taxon>Fungi</taxon>
        <taxon>Dikarya</taxon>
        <taxon>Ascomycota</taxon>
        <taxon>Pezizomycotina</taxon>
        <taxon>Leotiomycetes</taxon>
        <taxon>Helotiales</taxon>
        <taxon>Hyaloscyphaceae</taxon>
        <taxon>Hyaloscypha</taxon>
        <taxon>Hyaloscypha variabilis</taxon>
    </lineage>
</organism>
<dbReference type="Pfam" id="PF10544">
    <property type="entry name" value="T5orf172"/>
    <property type="match status" value="1"/>
</dbReference>